<protein>
    <recommendedName>
        <fullName evidence="3">Asparagine synthetase domain-containing protein</fullName>
    </recommendedName>
</protein>
<keyword evidence="2" id="KW-1185">Reference proteome</keyword>
<reference evidence="1 2" key="1">
    <citation type="submission" date="2019-07" db="EMBL/GenBank/DDBJ databases">
        <title>Draft genome of Corynebacterium godavarianum and other related strains.</title>
        <authorList>
            <person name="Bernier A.-M."/>
            <person name="Bernard K."/>
        </authorList>
    </citation>
    <scope>NUCLEOTIDE SEQUENCE [LARGE SCALE GENOMIC DNA]</scope>
    <source>
        <strain evidence="1 2">LMG 29598</strain>
    </source>
</reference>
<organism evidence="1 2">
    <name type="scientific">Corynebacterium godavarianum</name>
    <dbReference type="NCBI Taxonomy" id="2054421"/>
    <lineage>
        <taxon>Bacteria</taxon>
        <taxon>Bacillati</taxon>
        <taxon>Actinomycetota</taxon>
        <taxon>Actinomycetes</taxon>
        <taxon>Mycobacteriales</taxon>
        <taxon>Corynebacteriaceae</taxon>
        <taxon>Corynebacterium</taxon>
    </lineage>
</organism>
<sequence length="517" mass="57441">MRENVRKAASIPAAARKAAALSRKLLAKGGKRTRQAFVSPLERAAAERNKVQAFSRGYLICSCDLEVDAPDGWQFVEMGNWKAFIDPLLPHRYSVKDDSAVLVVGEPVSSSGDNAQGSLDKRLLRMLEGRDLSAIDDEVCWQGGRYVVFAARKSDARVHVDATASRSAFWYSKDGTLVVGSHATLVATAAGDVSSERARWFLTHPDYDSPAGKWLPGTVCPHDAINMVFANCCLEFFDGRATHRRFYPAPGHRLPKLTPREAARVMINESSVMTRAALSRGGEPYLALTAGADSYVMLRSALRDFKAARTIAITYHKFKTNPSHSHLDLLGANKRALALGLPHQILDLVPASNERGFLDAYRESFRGWSRFPALACLFANELRSDGVLFLGIGPEIGTAFYRQRDADLSGSTLAEKYTQSKMSTNASLIQEFDRYIAYTELDKVGCSDLDFYDLFYWESRLSGWAAGGYSEYELAIDVALPFNSRRIFEAMLSLPFEDRKQKKVYAMALKLLDSKQH</sequence>
<dbReference type="RefSeq" id="WP_154880650.1">
    <property type="nucleotide sequence ID" value="NZ_JAADJX010000001.1"/>
</dbReference>
<evidence type="ECO:0008006" key="3">
    <source>
        <dbReference type="Google" id="ProtNLM"/>
    </source>
</evidence>
<accession>A0ABY3DXZ6</accession>
<comment type="caution">
    <text evidence="1">The sequence shown here is derived from an EMBL/GenBank/DDBJ whole genome shotgun (WGS) entry which is preliminary data.</text>
</comment>
<proteinExistence type="predicted"/>
<evidence type="ECO:0000313" key="1">
    <source>
        <dbReference type="EMBL" id="TSJ70424.1"/>
    </source>
</evidence>
<dbReference type="Proteomes" id="UP000320747">
    <property type="component" value="Unassembled WGS sequence"/>
</dbReference>
<dbReference type="EMBL" id="VMHH01000015">
    <property type="protein sequence ID" value="TSJ70424.1"/>
    <property type="molecule type" value="Genomic_DNA"/>
</dbReference>
<name>A0ABY3DXZ6_9CORY</name>
<evidence type="ECO:0000313" key="2">
    <source>
        <dbReference type="Proteomes" id="UP000320747"/>
    </source>
</evidence>
<gene>
    <name evidence="1" type="ORF">FPH17_11280</name>
</gene>